<gene>
    <name evidence="4" type="ORF">Agabi119p4_8224</name>
</gene>
<protein>
    <recommendedName>
        <fullName evidence="3">Nephrocystin 3-like N-terminal domain-containing protein</fullName>
    </recommendedName>
</protein>
<evidence type="ECO:0000256" key="1">
    <source>
        <dbReference type="ARBA" id="ARBA00022737"/>
    </source>
</evidence>
<name>A0A8H7C6M7_AGABI</name>
<keyword evidence="1" id="KW-0677">Repeat</keyword>
<evidence type="ECO:0000256" key="2">
    <source>
        <dbReference type="SAM" id="MobiDB-lite"/>
    </source>
</evidence>
<dbReference type="InterPro" id="IPR027417">
    <property type="entry name" value="P-loop_NTPase"/>
</dbReference>
<feature type="domain" description="Nephrocystin 3-like N-terminal" evidence="3">
    <location>
        <begin position="99"/>
        <end position="259"/>
    </location>
</feature>
<feature type="region of interest" description="Disordered" evidence="2">
    <location>
        <begin position="1"/>
        <end position="31"/>
    </location>
</feature>
<feature type="compositionally biased region" description="Polar residues" evidence="2">
    <location>
        <begin position="1"/>
        <end position="18"/>
    </location>
</feature>
<accession>A0A8H7C6M7</accession>
<dbReference type="SUPFAM" id="SSF52540">
    <property type="entry name" value="P-loop containing nucleoside triphosphate hydrolases"/>
    <property type="match status" value="1"/>
</dbReference>
<dbReference type="Gene3D" id="3.40.50.300">
    <property type="entry name" value="P-loop containing nucleotide triphosphate hydrolases"/>
    <property type="match status" value="1"/>
</dbReference>
<sequence>MNSTWMTAGGSSRTSDTPYLTREGECPTKEWGSSQPLGHFYNAHDFIMNNPQFVGITPTGKTVFDYLEPYIVPGALMDSSARYPPPRCHPGTRLEIGRELKEWLNGDNVEDPMMWLFGSAGTGKSAVAQTFAEDCTKDKRHGASYFFSRTQGRNETNPVVATLAYQFSVNCPKYKSILTDRLVDDPQLFKKALPVQFQEVIIKPFMKMQDDGPLKPLVVVLDGLDECAEERAQRELVRLIAKVVREYKNLPLVWLICSRPESHLKHEFTRIPQCGKQELAMDAETRDDVERYLRDELARIKRDDFVLADLSEWPMEEDVLTILRAASSLFVFASTVIKYIDDSGGADPTKRLEALISFLKRNRKTITTNPLEGLDLLYLQILGDIPENVFPDTWRILAHLIDGTNALRGSSARVLCNALRFDQQTFYNALRNIFSVVDVPSSQDVDHRSLRLYHASFQEFLTDPTRSGKYAIIRGEALTEVVKTCFFWHEIDTKHFHTNDGWDYELRTHNHASLPGLKWTSPETVNTISNKIAADSKQYFPRELTTSPITKKSEEFLCQLQTLDFRYLIPAFTTFDLAQWIYQQEHDSSKLLRTEPINDIDLKLLEYMKLVMNEERVIPVSFPLDRVNMRRRKGGHIQYFFLGRDEKSVIIWVMHCIDAQSIHSLNADKKPSEECILQMRKELEQRGWPKYDIAVGSSDEEV</sequence>
<dbReference type="PANTHER" id="PTHR10039:SF16">
    <property type="entry name" value="GPI INOSITOL-DEACYLASE"/>
    <property type="match status" value="1"/>
</dbReference>
<proteinExistence type="predicted"/>
<dbReference type="InterPro" id="IPR056884">
    <property type="entry name" value="NPHP3-like_N"/>
</dbReference>
<evidence type="ECO:0000313" key="4">
    <source>
        <dbReference type="EMBL" id="KAF7763687.1"/>
    </source>
</evidence>
<reference evidence="4 5" key="1">
    <citation type="journal article" name="Sci. Rep.">
        <title>Telomere-to-telomere assembled and centromere annotated genomes of the two main subspecies of the button mushroom Agaricus bisporus reveal especially polymorphic chromosome ends.</title>
        <authorList>
            <person name="Sonnenberg A.S.M."/>
            <person name="Sedaghat-Telgerd N."/>
            <person name="Lavrijssen B."/>
            <person name="Ohm R.A."/>
            <person name="Hendrickx P.M."/>
            <person name="Scholtmeijer K."/>
            <person name="Baars J.J.P."/>
            <person name="van Peer A."/>
        </authorList>
    </citation>
    <scope>NUCLEOTIDE SEQUENCE [LARGE SCALE GENOMIC DNA]</scope>
    <source>
        <strain evidence="4 5">H119_p4</strain>
    </source>
</reference>
<dbReference type="Proteomes" id="UP000629468">
    <property type="component" value="Unassembled WGS sequence"/>
</dbReference>
<comment type="caution">
    <text evidence="4">The sequence shown here is derived from an EMBL/GenBank/DDBJ whole genome shotgun (WGS) entry which is preliminary data.</text>
</comment>
<dbReference type="EMBL" id="JABXXO010000011">
    <property type="protein sequence ID" value="KAF7763687.1"/>
    <property type="molecule type" value="Genomic_DNA"/>
</dbReference>
<dbReference type="AlphaFoldDB" id="A0A8H7C6M7"/>
<dbReference type="PANTHER" id="PTHR10039">
    <property type="entry name" value="AMELOGENIN"/>
    <property type="match status" value="1"/>
</dbReference>
<evidence type="ECO:0000313" key="5">
    <source>
        <dbReference type="Proteomes" id="UP000629468"/>
    </source>
</evidence>
<dbReference type="Pfam" id="PF24883">
    <property type="entry name" value="NPHP3_N"/>
    <property type="match status" value="1"/>
</dbReference>
<organism evidence="4 5">
    <name type="scientific">Agaricus bisporus var. burnettii</name>
    <dbReference type="NCBI Taxonomy" id="192524"/>
    <lineage>
        <taxon>Eukaryota</taxon>
        <taxon>Fungi</taxon>
        <taxon>Dikarya</taxon>
        <taxon>Basidiomycota</taxon>
        <taxon>Agaricomycotina</taxon>
        <taxon>Agaricomycetes</taxon>
        <taxon>Agaricomycetidae</taxon>
        <taxon>Agaricales</taxon>
        <taxon>Agaricineae</taxon>
        <taxon>Agaricaceae</taxon>
        <taxon>Agaricus</taxon>
    </lineage>
</organism>
<evidence type="ECO:0000259" key="3">
    <source>
        <dbReference type="Pfam" id="PF24883"/>
    </source>
</evidence>